<dbReference type="RefSeq" id="WP_144277729.1">
    <property type="nucleotide sequence ID" value="NZ_CP041730.1"/>
</dbReference>
<dbReference type="Proteomes" id="UP000317550">
    <property type="component" value="Chromosome"/>
</dbReference>
<dbReference type="KEGG" id="cari:FNU76_08125"/>
<dbReference type="InterPro" id="IPR006059">
    <property type="entry name" value="SBP"/>
</dbReference>
<proteinExistence type="inferred from homology"/>
<organism evidence="4 5">
    <name type="scientific">Chitinimonas arctica</name>
    <dbReference type="NCBI Taxonomy" id="2594795"/>
    <lineage>
        <taxon>Bacteria</taxon>
        <taxon>Pseudomonadati</taxon>
        <taxon>Pseudomonadota</taxon>
        <taxon>Betaproteobacteria</taxon>
        <taxon>Neisseriales</taxon>
        <taxon>Chitinibacteraceae</taxon>
        <taxon>Chitinimonas</taxon>
    </lineage>
</organism>
<evidence type="ECO:0000256" key="1">
    <source>
        <dbReference type="ARBA" id="ARBA00004418"/>
    </source>
</evidence>
<feature type="signal peptide" evidence="3">
    <location>
        <begin position="1"/>
        <end position="23"/>
    </location>
</feature>
<comment type="subcellular location">
    <subcellularLocation>
        <location evidence="1">Periplasm</location>
    </subcellularLocation>
</comment>
<evidence type="ECO:0000313" key="4">
    <source>
        <dbReference type="EMBL" id="QDQ26330.1"/>
    </source>
</evidence>
<reference evidence="5" key="1">
    <citation type="submission" date="2019-07" db="EMBL/GenBank/DDBJ databases">
        <title>Chitinimonas sp. nov., isolated from Ny-Alesund, arctica soil.</title>
        <authorList>
            <person name="Xu Q."/>
            <person name="Peng F."/>
        </authorList>
    </citation>
    <scope>NUCLEOTIDE SEQUENCE [LARGE SCALE GENOMIC DNA]</scope>
    <source>
        <strain evidence="5">R3-44</strain>
    </source>
</reference>
<feature type="chain" id="PRO_5022034992" evidence="3">
    <location>
        <begin position="24"/>
        <end position="419"/>
    </location>
</feature>
<dbReference type="PANTHER" id="PTHR43649">
    <property type="entry name" value="ARABINOSE-BINDING PROTEIN-RELATED"/>
    <property type="match status" value="1"/>
</dbReference>
<gene>
    <name evidence="4" type="ORF">FNU76_08125</name>
</gene>
<dbReference type="PANTHER" id="PTHR43649:SF12">
    <property type="entry name" value="DIACETYLCHITOBIOSE BINDING PROTEIN DASA"/>
    <property type="match status" value="1"/>
</dbReference>
<dbReference type="OrthoDB" id="2644341at2"/>
<dbReference type="InterPro" id="IPR050490">
    <property type="entry name" value="Bact_solute-bd_prot1"/>
</dbReference>
<protein>
    <submittedName>
        <fullName evidence="4">Extracellular solute-binding protein</fullName>
    </submittedName>
</protein>
<accession>A0A516SDW8</accession>
<keyword evidence="5" id="KW-1185">Reference proteome</keyword>
<dbReference type="GO" id="GO:0042597">
    <property type="term" value="C:periplasmic space"/>
    <property type="evidence" value="ECO:0007669"/>
    <property type="project" value="UniProtKB-SubCell"/>
</dbReference>
<dbReference type="EMBL" id="CP041730">
    <property type="protein sequence ID" value="QDQ26330.1"/>
    <property type="molecule type" value="Genomic_DNA"/>
</dbReference>
<keyword evidence="3" id="KW-0732">Signal</keyword>
<evidence type="ECO:0000256" key="2">
    <source>
        <dbReference type="ARBA" id="ARBA00008520"/>
    </source>
</evidence>
<dbReference type="AlphaFoldDB" id="A0A516SDW8"/>
<dbReference type="SUPFAM" id="SSF53850">
    <property type="entry name" value="Periplasmic binding protein-like II"/>
    <property type="match status" value="1"/>
</dbReference>
<name>A0A516SDW8_9NEIS</name>
<dbReference type="Gene3D" id="3.40.190.10">
    <property type="entry name" value="Periplasmic binding protein-like II"/>
    <property type="match status" value="1"/>
</dbReference>
<dbReference type="Pfam" id="PF13416">
    <property type="entry name" value="SBP_bac_8"/>
    <property type="match status" value="1"/>
</dbReference>
<evidence type="ECO:0000256" key="3">
    <source>
        <dbReference type="SAM" id="SignalP"/>
    </source>
</evidence>
<sequence length="419" mass="45464">MLSKRIAKAALLGSLALSGQAWADRPRLEFWTQSLAPKFAPYFNNLVSRYQAANPQVEVAWVDYPWDVIRSKFMVALASGNPPALANVQVPWVYEFKEAGLIQPLDNLLDSKQYLTGAIMDVSFDGHIYAFPFYNGANVIAYNTALFRQAGLDPAQPPRSFDMQLSYAKTIRQKTGVAGFAPTLGPTKVEGLMINEGLEIMRNGRAVFNSPAHVAFVRKLADAYQAGALLKDNLFSEDNFQVSMAAYNSGRLGMLVTVPAALKRVRDDAPAIYRHTDAASAPLGRTGMAAGGWQFTFVVPKNVDPKLLPEVAKLGAFLTSAENQLAFSRAAGTLPTSRLASQHAFFHTLPDQAGAVEKGLIAAARNIAVTRTVFLAGVKNSELLSTRLSGAVEQAVTGRKDAKLALDEAVLFWNKKLGK</sequence>
<comment type="similarity">
    <text evidence="2">Belongs to the bacterial solute-binding protein 1 family.</text>
</comment>
<evidence type="ECO:0000313" key="5">
    <source>
        <dbReference type="Proteomes" id="UP000317550"/>
    </source>
</evidence>